<dbReference type="EMBL" id="CP007451">
    <property type="protein sequence ID" value="AHW61237.1"/>
    <property type="molecule type" value="Genomic_DNA"/>
</dbReference>
<dbReference type="GO" id="GO:0030497">
    <property type="term" value="P:fatty acid elongation"/>
    <property type="evidence" value="ECO:0007669"/>
    <property type="project" value="TreeGrafter"/>
</dbReference>
<sequence>MLRNIYHKIKRTALNNLSGKPTINVTKPYLIELQEKNRFKHQVAVVTGGSGAIGRAICCRLAAEGAIVYVCGMTESKINEVVAEIKTQLQGEAYPLKLNVTDLINIETAFAQIIEKHGTIDILVNSAGGSLRGQSNELTGQDINLIKQNININLIGSLACSKEAAKAMKTKKKGRIITISSIIGDHGKAGFTEYAAAKGGTNASVKSLAMELGKYGITVNCVSPGIVQRDEITPYQMEQIKKKNYMNSFGKPEDISNMVAFLASSEASFITGQNFIVDGGRSLGLKGD</sequence>
<dbReference type="FunFam" id="3.40.50.720:FF:000173">
    <property type="entry name" value="3-oxoacyl-[acyl-carrier protein] reductase"/>
    <property type="match status" value="1"/>
</dbReference>
<dbReference type="STRING" id="1168034.FH5T_20855"/>
<evidence type="ECO:0000313" key="6">
    <source>
        <dbReference type="Proteomes" id="UP000181981"/>
    </source>
</evidence>
<dbReference type="PANTHER" id="PTHR42760">
    <property type="entry name" value="SHORT-CHAIN DEHYDROGENASES/REDUCTASES FAMILY MEMBER"/>
    <property type="match status" value="1"/>
</dbReference>
<dbReference type="HOGENOM" id="CLU_010194_1_3_10"/>
<keyword evidence="5" id="KW-1185">Reference proteome</keyword>
<dbReference type="PRINTS" id="PR00080">
    <property type="entry name" value="SDRFAMILY"/>
</dbReference>
<proteinExistence type="inferred from homology"/>
<dbReference type="Gene3D" id="3.40.50.720">
    <property type="entry name" value="NAD(P)-binding Rossmann-like Domain"/>
    <property type="match status" value="1"/>
</dbReference>
<evidence type="ECO:0000313" key="4">
    <source>
        <dbReference type="EMBL" id="SET94979.1"/>
    </source>
</evidence>
<dbReference type="AlphaFoldDB" id="X5DL10"/>
<dbReference type="EMBL" id="FOHT01000031">
    <property type="protein sequence ID" value="SET94979.1"/>
    <property type="molecule type" value="Genomic_DNA"/>
</dbReference>
<name>X5DL10_9BACT</name>
<dbReference type="eggNOG" id="COG1028">
    <property type="taxonomic scope" value="Bacteria"/>
</dbReference>
<keyword evidence="2" id="KW-0560">Oxidoreductase</keyword>
<comment type="similarity">
    <text evidence="1">Belongs to the short-chain dehydrogenases/reductases (SDR) family.</text>
</comment>
<accession>X5DL10</accession>
<dbReference type="PRINTS" id="PR00081">
    <property type="entry name" value="GDHRDH"/>
</dbReference>
<dbReference type="CDD" id="cd05233">
    <property type="entry name" value="SDR_c"/>
    <property type="match status" value="1"/>
</dbReference>
<evidence type="ECO:0000256" key="1">
    <source>
        <dbReference type="ARBA" id="ARBA00006484"/>
    </source>
</evidence>
<evidence type="ECO:0000313" key="5">
    <source>
        <dbReference type="Proteomes" id="UP000023772"/>
    </source>
</evidence>
<evidence type="ECO:0000313" key="3">
    <source>
        <dbReference type="EMBL" id="AHW61237.1"/>
    </source>
</evidence>
<dbReference type="OrthoDB" id="9803333at2"/>
<dbReference type="KEGG" id="dori:FH5T_20855"/>
<reference evidence="4 6" key="2">
    <citation type="submission" date="2016-10" db="EMBL/GenBank/DDBJ databases">
        <authorList>
            <person name="de Groot N.N."/>
        </authorList>
    </citation>
    <scope>NUCLEOTIDE SEQUENCE [LARGE SCALE GENOMIC DNA]</scope>
    <source>
        <strain evidence="4 6">DSM 25947</strain>
    </source>
</reference>
<dbReference type="Pfam" id="PF13561">
    <property type="entry name" value="adh_short_C2"/>
    <property type="match status" value="1"/>
</dbReference>
<organism evidence="4 6">
    <name type="scientific">Draconibacterium orientale</name>
    <dbReference type="NCBI Taxonomy" id="1168034"/>
    <lineage>
        <taxon>Bacteria</taxon>
        <taxon>Pseudomonadati</taxon>
        <taxon>Bacteroidota</taxon>
        <taxon>Bacteroidia</taxon>
        <taxon>Marinilabiliales</taxon>
        <taxon>Prolixibacteraceae</taxon>
        <taxon>Draconibacterium</taxon>
    </lineage>
</organism>
<reference evidence="3 5" key="1">
    <citation type="submission" date="2014-03" db="EMBL/GenBank/DDBJ databases">
        <title>Complete genome sequence of a deeply braunched marine Bacteroidia bacterium Draconibacterium orientale type strain FH5T.</title>
        <authorList>
            <person name="Li X."/>
            <person name="Wang X."/>
            <person name="Xie Z."/>
            <person name="Du Z."/>
            <person name="Chen G."/>
        </authorList>
    </citation>
    <scope>NUCLEOTIDE SEQUENCE [LARGE SCALE GENOMIC DNA]</scope>
    <source>
        <strain evidence="3 5">FH5</strain>
    </source>
</reference>
<dbReference type="Proteomes" id="UP000023772">
    <property type="component" value="Chromosome"/>
</dbReference>
<dbReference type="InterPro" id="IPR002347">
    <property type="entry name" value="SDR_fam"/>
</dbReference>
<dbReference type="RefSeq" id="WP_051568083.1">
    <property type="nucleotide sequence ID" value="NZ_FOHT01000031.1"/>
</dbReference>
<gene>
    <name evidence="3" type="ORF">FH5T_20855</name>
    <name evidence="4" type="ORF">SAMN05444285_13133</name>
</gene>
<protein>
    <submittedName>
        <fullName evidence="3">3-ketoacyl-ACP reductase</fullName>
    </submittedName>
    <submittedName>
        <fullName evidence="4">3-oxoacyl-[acyl-carrier protein] reductase</fullName>
    </submittedName>
</protein>
<dbReference type="InterPro" id="IPR036291">
    <property type="entry name" value="NAD(P)-bd_dom_sf"/>
</dbReference>
<dbReference type="GO" id="GO:0016616">
    <property type="term" value="F:oxidoreductase activity, acting on the CH-OH group of donors, NAD or NADP as acceptor"/>
    <property type="evidence" value="ECO:0007669"/>
    <property type="project" value="TreeGrafter"/>
</dbReference>
<evidence type="ECO:0000256" key="2">
    <source>
        <dbReference type="ARBA" id="ARBA00023002"/>
    </source>
</evidence>
<dbReference type="Proteomes" id="UP000181981">
    <property type="component" value="Unassembled WGS sequence"/>
</dbReference>
<dbReference type="PANTHER" id="PTHR42760:SF135">
    <property type="entry name" value="BLL7886 PROTEIN"/>
    <property type="match status" value="1"/>
</dbReference>
<dbReference type="SUPFAM" id="SSF51735">
    <property type="entry name" value="NAD(P)-binding Rossmann-fold domains"/>
    <property type="match status" value="1"/>
</dbReference>